<accession>A0ABS0MH83</accession>
<protein>
    <submittedName>
        <fullName evidence="1">Uncharacterized protein</fullName>
    </submittedName>
</protein>
<evidence type="ECO:0000313" key="1">
    <source>
        <dbReference type="EMBL" id="MBH1930889.1"/>
    </source>
</evidence>
<organism evidence="1 2">
    <name type="scientific">Serratia rubidaea</name>
    <name type="common">Serratia marinorubra</name>
    <dbReference type="NCBI Taxonomy" id="61652"/>
    <lineage>
        <taxon>Bacteria</taxon>
        <taxon>Pseudomonadati</taxon>
        <taxon>Pseudomonadota</taxon>
        <taxon>Gammaproteobacteria</taxon>
        <taxon>Enterobacterales</taxon>
        <taxon>Yersiniaceae</taxon>
        <taxon>Serratia</taxon>
    </lineage>
</organism>
<comment type="caution">
    <text evidence="1">The sequence shown here is derived from an EMBL/GenBank/DDBJ whole genome shotgun (WGS) entry which is preliminary data.</text>
</comment>
<reference evidence="1 2" key="1">
    <citation type="submission" date="2020-11" db="EMBL/GenBank/DDBJ databases">
        <title>Enhanced detection system for hospital associated transmission using whole genome sequencing surveillance.</title>
        <authorList>
            <person name="Harrison L.H."/>
            <person name="Van Tyne D."/>
            <person name="Marsh J.W."/>
            <person name="Griffith M.P."/>
            <person name="Snyder D.J."/>
            <person name="Cooper V.S."/>
            <person name="Mustapha M."/>
        </authorList>
    </citation>
    <scope>NUCLEOTIDE SEQUENCE [LARGE SCALE GENOMIC DNA]</scope>
    <source>
        <strain evidence="1 2">SER00230</strain>
    </source>
</reference>
<proteinExistence type="predicted"/>
<sequence length="60" mass="6539">MKFSELPADVQATAAQTLKEILIQSEEPTEQLAQVVKDAFIALYSPLDELPQHGNSQAGQ</sequence>
<dbReference type="RefSeq" id="WP_197664492.1">
    <property type="nucleotide sequence ID" value="NZ_JADULK010000007.1"/>
</dbReference>
<dbReference type="Proteomes" id="UP000624159">
    <property type="component" value="Unassembled WGS sequence"/>
</dbReference>
<keyword evidence="2" id="KW-1185">Reference proteome</keyword>
<gene>
    <name evidence="1" type="ORF">I5U13_14625</name>
</gene>
<name>A0ABS0MH83_SERRU</name>
<evidence type="ECO:0000313" key="2">
    <source>
        <dbReference type="Proteomes" id="UP000624159"/>
    </source>
</evidence>
<dbReference type="EMBL" id="JADULK010000007">
    <property type="protein sequence ID" value="MBH1930889.1"/>
    <property type="molecule type" value="Genomic_DNA"/>
</dbReference>